<evidence type="ECO:0000313" key="2">
    <source>
        <dbReference type="Proteomes" id="UP000253729"/>
    </source>
</evidence>
<keyword evidence="2" id="KW-1185">Reference proteome</keyword>
<evidence type="ECO:0000313" key="1">
    <source>
        <dbReference type="EMBL" id="RDH28734.1"/>
    </source>
</evidence>
<dbReference type="Proteomes" id="UP000253729">
    <property type="component" value="Unassembled WGS sequence"/>
</dbReference>
<protein>
    <submittedName>
        <fullName evidence="1">Uncharacterized protein</fullName>
    </submittedName>
</protein>
<dbReference type="RefSeq" id="XP_026621756.1">
    <property type="nucleotide sequence ID" value="XM_026767753.1"/>
</dbReference>
<reference evidence="1 2" key="1">
    <citation type="submission" date="2018-07" db="EMBL/GenBank/DDBJ databases">
        <title>The genomes of Aspergillus section Nigri reveals drivers in fungal speciation.</title>
        <authorList>
            <consortium name="DOE Joint Genome Institute"/>
            <person name="Vesth T.C."/>
            <person name="Nybo J."/>
            <person name="Theobald S."/>
            <person name="Brandl J."/>
            <person name="Frisvad J.C."/>
            <person name="Nielsen K.F."/>
            <person name="Lyhne E.K."/>
            <person name="Kogle M.E."/>
            <person name="Kuo A."/>
            <person name="Riley R."/>
            <person name="Clum A."/>
            <person name="Nolan M."/>
            <person name="Lipzen A."/>
            <person name="Salamov A."/>
            <person name="Henrissat B."/>
            <person name="Wiebenga A."/>
            <person name="De vries R.P."/>
            <person name="Grigoriev I.V."/>
            <person name="Mortensen U.H."/>
            <person name="Andersen M.R."/>
            <person name="Baker S.E."/>
        </authorList>
    </citation>
    <scope>NUCLEOTIDE SEQUENCE [LARGE SCALE GENOMIC DNA]</scope>
    <source>
        <strain evidence="1 2">CBS 139.54b</strain>
    </source>
</reference>
<organism evidence="1 2">
    <name type="scientific">Aspergillus welwitschiae</name>
    <dbReference type="NCBI Taxonomy" id="1341132"/>
    <lineage>
        <taxon>Eukaryota</taxon>
        <taxon>Fungi</taxon>
        <taxon>Dikarya</taxon>
        <taxon>Ascomycota</taxon>
        <taxon>Pezizomycotina</taxon>
        <taxon>Eurotiomycetes</taxon>
        <taxon>Eurotiomycetidae</taxon>
        <taxon>Eurotiales</taxon>
        <taxon>Aspergillaceae</taxon>
        <taxon>Aspergillus</taxon>
        <taxon>Aspergillus subgen. Circumdati</taxon>
    </lineage>
</organism>
<dbReference type="GeneID" id="38136109"/>
<sequence length="79" mass="8623">MRLACTVRLGCIHGGDSVCWVQAHPPPVWCSGCCFASCDLDCMFDGEFGISHAPFMTIAIVWSVCTALRDDVRSGLGWR</sequence>
<gene>
    <name evidence="1" type="ORF">BDQ94DRAFT_151447</name>
</gene>
<name>A0A3F3PP87_9EURO</name>
<accession>A0A3F3PP87</accession>
<proteinExistence type="predicted"/>
<dbReference type="AlphaFoldDB" id="A0A3F3PP87"/>
<dbReference type="EMBL" id="KZ852073">
    <property type="protein sequence ID" value="RDH28734.1"/>
    <property type="molecule type" value="Genomic_DNA"/>
</dbReference>